<accession>U5LGK3</accession>
<dbReference type="STRING" id="1367477.N288_23870"/>
<dbReference type="KEGG" id="bif:N288_23870"/>
<protein>
    <submittedName>
        <fullName evidence="1">Uncharacterized protein</fullName>
    </submittedName>
</protein>
<reference evidence="1 2" key="1">
    <citation type="submission" date="2013-07" db="EMBL/GenBank/DDBJ databases">
        <title>Complete genome sequence of Bacillus infantis NRRL B-14911 that has potential to induce cardiac disease by antigenic mimicry.</title>
        <authorList>
            <person name="Massilamany C."/>
            <person name="Smith T.P.L."/>
            <person name="Loy J.D."/>
            <person name="Barletta R."/>
            <person name="Reddy J."/>
        </authorList>
    </citation>
    <scope>NUCLEOTIDE SEQUENCE [LARGE SCALE GENOMIC DNA]</scope>
    <source>
        <strain evidence="1 2">NRRL B-14911</strain>
    </source>
</reference>
<gene>
    <name evidence="1" type="ORF">N288_23870</name>
</gene>
<name>U5LGK3_9BACI</name>
<proteinExistence type="predicted"/>
<organism evidence="1 2">
    <name type="scientific">Bacillus infantis NRRL B-14911</name>
    <dbReference type="NCBI Taxonomy" id="1367477"/>
    <lineage>
        <taxon>Bacteria</taxon>
        <taxon>Bacillati</taxon>
        <taxon>Bacillota</taxon>
        <taxon>Bacilli</taxon>
        <taxon>Bacillales</taxon>
        <taxon>Bacillaceae</taxon>
        <taxon>Bacillus</taxon>
    </lineage>
</organism>
<dbReference type="EMBL" id="CP006643">
    <property type="protein sequence ID" value="AGX06610.1"/>
    <property type="molecule type" value="Genomic_DNA"/>
</dbReference>
<keyword evidence="2" id="KW-1185">Reference proteome</keyword>
<dbReference type="Proteomes" id="UP000017805">
    <property type="component" value="Chromosome"/>
</dbReference>
<evidence type="ECO:0000313" key="2">
    <source>
        <dbReference type="Proteomes" id="UP000017805"/>
    </source>
</evidence>
<dbReference type="AlphaFoldDB" id="U5LGK3"/>
<dbReference type="HOGENOM" id="CLU_3132310_0_0_9"/>
<sequence length="55" mass="6568">MFLKSVMMIMQCRYGLFKPECQEHTKDTILFNKLNHPSNASMNLKRFLSFFLSYS</sequence>
<evidence type="ECO:0000313" key="1">
    <source>
        <dbReference type="EMBL" id="AGX06610.1"/>
    </source>
</evidence>